<feature type="transmembrane region" description="Helical" evidence="1">
    <location>
        <begin position="244"/>
        <end position="263"/>
    </location>
</feature>
<sequence>MIRGALIVLVVWGHLLELNGFNGRLYFAIYLFHIPAFTMISGMFSKSRLDAKDISRMCRRLVLPLVIFQVLYFVVLDQVLPHRVFGLLTPVWIIWFLFSLVTWKLLLPLALRLSHPVLVAFFVALIAGFMDDIGREFSLSRTLVFFPAFLIGHIYGERILSAAIRHRAVLIGLFVVLVCAAFVAADHVNIRWLWGSHPYVRIPQDTPGVFFRAVSIVLGIVASVAFFAVVPARSSSLARLGRHTMPVFLLHGFPVIFFWLSGLQLGQSLLFASATAVTALAISISIAWGAQLWSAMCSS</sequence>
<protein>
    <submittedName>
        <fullName evidence="3">Fucose 4-O-acetylase</fullName>
    </submittedName>
</protein>
<evidence type="ECO:0000259" key="2">
    <source>
        <dbReference type="Pfam" id="PF01757"/>
    </source>
</evidence>
<proteinExistence type="predicted"/>
<feature type="transmembrane region" description="Helical" evidence="1">
    <location>
        <begin position="25"/>
        <end position="45"/>
    </location>
</feature>
<evidence type="ECO:0000256" key="1">
    <source>
        <dbReference type="SAM" id="Phobius"/>
    </source>
</evidence>
<dbReference type="Proteomes" id="UP000183982">
    <property type="component" value="Unassembled WGS sequence"/>
</dbReference>
<keyword evidence="4" id="KW-1185">Reference proteome</keyword>
<dbReference type="InterPro" id="IPR052734">
    <property type="entry name" value="Nod_factor_acetyltransferase"/>
</dbReference>
<dbReference type="PANTHER" id="PTHR37312:SF1">
    <property type="entry name" value="MEMBRANE-BOUND ACYLTRANSFERASE YKRP-RELATED"/>
    <property type="match status" value="1"/>
</dbReference>
<feature type="transmembrane region" description="Helical" evidence="1">
    <location>
        <begin position="57"/>
        <end position="75"/>
    </location>
</feature>
<feature type="transmembrane region" description="Helical" evidence="1">
    <location>
        <begin position="269"/>
        <end position="290"/>
    </location>
</feature>
<keyword evidence="1" id="KW-0472">Membrane</keyword>
<feature type="transmembrane region" description="Helical" evidence="1">
    <location>
        <begin position="137"/>
        <end position="156"/>
    </location>
</feature>
<reference evidence="4" key="1">
    <citation type="submission" date="2016-11" db="EMBL/GenBank/DDBJ databases">
        <authorList>
            <person name="Varghese N."/>
            <person name="Submissions S."/>
        </authorList>
    </citation>
    <scope>NUCLEOTIDE SEQUENCE [LARGE SCALE GENOMIC DNA]</scope>
    <source>
        <strain evidence="4">DSM 100564</strain>
    </source>
</reference>
<dbReference type="AlphaFoldDB" id="A0A1M6IJ51"/>
<dbReference type="InterPro" id="IPR002656">
    <property type="entry name" value="Acyl_transf_3_dom"/>
</dbReference>
<feature type="transmembrane region" description="Helical" evidence="1">
    <location>
        <begin position="210"/>
        <end position="232"/>
    </location>
</feature>
<feature type="transmembrane region" description="Helical" evidence="1">
    <location>
        <begin position="113"/>
        <end position="131"/>
    </location>
</feature>
<feature type="transmembrane region" description="Helical" evidence="1">
    <location>
        <begin position="168"/>
        <end position="190"/>
    </location>
</feature>
<keyword evidence="1" id="KW-1133">Transmembrane helix</keyword>
<dbReference type="EMBL" id="FQZQ01000007">
    <property type="protein sequence ID" value="SHJ34502.1"/>
    <property type="molecule type" value="Genomic_DNA"/>
</dbReference>
<organism evidence="3 4">
    <name type="scientific">Shimia gijangensis</name>
    <dbReference type="NCBI Taxonomy" id="1470563"/>
    <lineage>
        <taxon>Bacteria</taxon>
        <taxon>Pseudomonadati</taxon>
        <taxon>Pseudomonadota</taxon>
        <taxon>Alphaproteobacteria</taxon>
        <taxon>Rhodobacterales</taxon>
        <taxon>Roseobacteraceae</taxon>
    </lineage>
</organism>
<evidence type="ECO:0000313" key="3">
    <source>
        <dbReference type="EMBL" id="SHJ34502.1"/>
    </source>
</evidence>
<feature type="transmembrane region" description="Helical" evidence="1">
    <location>
        <begin position="87"/>
        <end position="106"/>
    </location>
</feature>
<dbReference type="PANTHER" id="PTHR37312">
    <property type="entry name" value="MEMBRANE-BOUND ACYLTRANSFERASE YKRP-RELATED"/>
    <property type="match status" value="1"/>
</dbReference>
<feature type="domain" description="Acyltransferase 3" evidence="2">
    <location>
        <begin position="2"/>
        <end position="288"/>
    </location>
</feature>
<keyword evidence="1" id="KW-0812">Transmembrane</keyword>
<name>A0A1M6IJ51_9RHOB</name>
<gene>
    <name evidence="3" type="ORF">SAMN05444000_107139</name>
</gene>
<dbReference type="STRING" id="1470563.SAMN05444000_107139"/>
<accession>A0A1M6IJ51</accession>
<dbReference type="Pfam" id="PF01757">
    <property type="entry name" value="Acyl_transf_3"/>
    <property type="match status" value="1"/>
</dbReference>
<evidence type="ECO:0000313" key="4">
    <source>
        <dbReference type="Proteomes" id="UP000183982"/>
    </source>
</evidence>
<dbReference type="GO" id="GO:0016747">
    <property type="term" value="F:acyltransferase activity, transferring groups other than amino-acyl groups"/>
    <property type="evidence" value="ECO:0007669"/>
    <property type="project" value="InterPro"/>
</dbReference>